<sequence>MPFNKAAAAAGNLDAPIANESAGPAQDLTMLLTTCVAG</sequence>
<protein>
    <submittedName>
        <fullName evidence="1">Unannotated protein</fullName>
    </submittedName>
</protein>
<proteinExistence type="predicted"/>
<gene>
    <name evidence="1" type="ORF">UFOPK1698_00707</name>
</gene>
<accession>A0A6J6EEL5</accession>
<dbReference type="EMBL" id="CAEZTP010000050">
    <property type="protein sequence ID" value="CAB4573695.1"/>
    <property type="molecule type" value="Genomic_DNA"/>
</dbReference>
<name>A0A6J6EEL5_9ZZZZ</name>
<organism evidence="1">
    <name type="scientific">freshwater metagenome</name>
    <dbReference type="NCBI Taxonomy" id="449393"/>
    <lineage>
        <taxon>unclassified sequences</taxon>
        <taxon>metagenomes</taxon>
        <taxon>ecological metagenomes</taxon>
    </lineage>
</organism>
<evidence type="ECO:0000313" key="1">
    <source>
        <dbReference type="EMBL" id="CAB4573695.1"/>
    </source>
</evidence>
<reference evidence="1" key="1">
    <citation type="submission" date="2020-05" db="EMBL/GenBank/DDBJ databases">
        <authorList>
            <person name="Chiriac C."/>
            <person name="Salcher M."/>
            <person name="Ghai R."/>
            <person name="Kavagutti S V."/>
        </authorList>
    </citation>
    <scope>NUCLEOTIDE SEQUENCE</scope>
</reference>
<dbReference type="AlphaFoldDB" id="A0A6J6EEL5"/>